<comment type="caution">
    <text evidence="2">The sequence shown here is derived from an EMBL/GenBank/DDBJ whole genome shotgun (WGS) entry which is preliminary data.</text>
</comment>
<sequence length="118" mass="11741">MTSDVGPQNLAANKKITTGNNDHLPVIVTIGSSDIPGAVFNLATSIIGTGIMAFPTTIKVINPSGSPLASSSSFSSASSLSLASNSSSASPPVTMPPPTVRLSSPYSGALRGPSCRGP</sequence>
<evidence type="ECO:0000313" key="2">
    <source>
        <dbReference type="EMBL" id="KAK1271987.1"/>
    </source>
</evidence>
<evidence type="ECO:0000256" key="1">
    <source>
        <dbReference type="SAM" id="MobiDB-lite"/>
    </source>
</evidence>
<gene>
    <name evidence="2" type="ORF">QJS04_geneDACA007503</name>
</gene>
<evidence type="ECO:0000313" key="3">
    <source>
        <dbReference type="Proteomes" id="UP001179952"/>
    </source>
</evidence>
<reference evidence="2" key="1">
    <citation type="journal article" date="2023" name="Nat. Commun.">
        <title>Diploid and tetraploid genomes of Acorus and the evolution of monocots.</title>
        <authorList>
            <person name="Ma L."/>
            <person name="Liu K.W."/>
            <person name="Li Z."/>
            <person name="Hsiao Y.Y."/>
            <person name="Qi Y."/>
            <person name="Fu T."/>
            <person name="Tang G.D."/>
            <person name="Zhang D."/>
            <person name="Sun W.H."/>
            <person name="Liu D.K."/>
            <person name="Li Y."/>
            <person name="Chen G.Z."/>
            <person name="Liu X.D."/>
            <person name="Liao X.Y."/>
            <person name="Jiang Y.T."/>
            <person name="Yu X."/>
            <person name="Hao Y."/>
            <person name="Huang J."/>
            <person name="Zhao X.W."/>
            <person name="Ke S."/>
            <person name="Chen Y.Y."/>
            <person name="Wu W.L."/>
            <person name="Hsu J.L."/>
            <person name="Lin Y.F."/>
            <person name="Huang M.D."/>
            <person name="Li C.Y."/>
            <person name="Huang L."/>
            <person name="Wang Z.W."/>
            <person name="Zhao X."/>
            <person name="Zhong W.Y."/>
            <person name="Peng D.H."/>
            <person name="Ahmad S."/>
            <person name="Lan S."/>
            <person name="Zhang J.S."/>
            <person name="Tsai W.C."/>
            <person name="Van de Peer Y."/>
            <person name="Liu Z.J."/>
        </authorList>
    </citation>
    <scope>NUCLEOTIDE SEQUENCE</scope>
    <source>
        <strain evidence="2">SCP</strain>
    </source>
</reference>
<dbReference type="Proteomes" id="UP001179952">
    <property type="component" value="Unassembled WGS sequence"/>
</dbReference>
<organism evidence="2 3">
    <name type="scientific">Acorus gramineus</name>
    <name type="common">Dwarf sweet flag</name>
    <dbReference type="NCBI Taxonomy" id="55184"/>
    <lineage>
        <taxon>Eukaryota</taxon>
        <taxon>Viridiplantae</taxon>
        <taxon>Streptophyta</taxon>
        <taxon>Embryophyta</taxon>
        <taxon>Tracheophyta</taxon>
        <taxon>Spermatophyta</taxon>
        <taxon>Magnoliopsida</taxon>
        <taxon>Liliopsida</taxon>
        <taxon>Acoraceae</taxon>
        <taxon>Acorus</taxon>
    </lineage>
</organism>
<feature type="region of interest" description="Disordered" evidence="1">
    <location>
        <begin position="65"/>
        <end position="118"/>
    </location>
</feature>
<dbReference type="AlphaFoldDB" id="A0AAV9B7G6"/>
<accession>A0AAV9B7G6</accession>
<keyword evidence="3" id="KW-1185">Reference proteome</keyword>
<name>A0AAV9B7G6_ACOGR</name>
<reference evidence="2" key="2">
    <citation type="submission" date="2023-06" db="EMBL/GenBank/DDBJ databases">
        <authorList>
            <person name="Ma L."/>
            <person name="Liu K.-W."/>
            <person name="Li Z."/>
            <person name="Hsiao Y.-Y."/>
            <person name="Qi Y."/>
            <person name="Fu T."/>
            <person name="Tang G."/>
            <person name="Zhang D."/>
            <person name="Sun W.-H."/>
            <person name="Liu D.-K."/>
            <person name="Li Y."/>
            <person name="Chen G.-Z."/>
            <person name="Liu X.-D."/>
            <person name="Liao X.-Y."/>
            <person name="Jiang Y.-T."/>
            <person name="Yu X."/>
            <person name="Hao Y."/>
            <person name="Huang J."/>
            <person name="Zhao X.-W."/>
            <person name="Ke S."/>
            <person name="Chen Y.-Y."/>
            <person name="Wu W.-L."/>
            <person name="Hsu J.-L."/>
            <person name="Lin Y.-F."/>
            <person name="Huang M.-D."/>
            <person name="Li C.-Y."/>
            <person name="Huang L."/>
            <person name="Wang Z.-W."/>
            <person name="Zhao X."/>
            <person name="Zhong W.-Y."/>
            <person name="Peng D.-H."/>
            <person name="Ahmad S."/>
            <person name="Lan S."/>
            <person name="Zhang J.-S."/>
            <person name="Tsai W.-C."/>
            <person name="Van De Peer Y."/>
            <person name="Liu Z.-J."/>
        </authorList>
    </citation>
    <scope>NUCLEOTIDE SEQUENCE</scope>
    <source>
        <strain evidence="2">SCP</strain>
        <tissue evidence="2">Leaves</tissue>
    </source>
</reference>
<protein>
    <submittedName>
        <fullName evidence="2">Uncharacterized protein</fullName>
    </submittedName>
</protein>
<dbReference type="EMBL" id="JAUJYN010000005">
    <property type="protein sequence ID" value="KAK1271987.1"/>
    <property type="molecule type" value="Genomic_DNA"/>
</dbReference>
<feature type="compositionally biased region" description="Low complexity" evidence="1">
    <location>
        <begin position="65"/>
        <end position="92"/>
    </location>
</feature>
<proteinExistence type="predicted"/>